<accession>A0AAP4EC40</accession>
<dbReference type="EMBL" id="JARVWT010000016">
    <property type="protein sequence ID" value="MDH2334262.1"/>
    <property type="molecule type" value="Genomic_DNA"/>
</dbReference>
<evidence type="ECO:0000313" key="1">
    <source>
        <dbReference type="EMBL" id="MDH2334262.1"/>
    </source>
</evidence>
<sequence>MTQLEFNFYAAVPDTPELRKGTDGQLLNGCFYERSTGAFVSYVLGRRHHVFNTDVLTREWMEKTKRDRWIE</sequence>
<reference evidence="1" key="1">
    <citation type="submission" date="2023-04" db="EMBL/GenBank/DDBJ databases">
        <title>Uncovering the Secrets of Slow-Growing Bacteria in Tropical Savanna Soil through Cultivation and Genomic Analysis.</title>
        <authorList>
            <person name="Goncalves O.S."/>
            <person name="Santana M.F."/>
        </authorList>
    </citation>
    <scope>NUCLEOTIDE SEQUENCE</scope>
    <source>
        <strain evidence="1">ANTI</strain>
    </source>
</reference>
<protein>
    <submittedName>
        <fullName evidence="1">Uncharacterized protein</fullName>
    </submittedName>
</protein>
<name>A0AAP4EC40_PAEPO</name>
<proteinExistence type="predicted"/>
<dbReference type="AlphaFoldDB" id="A0AAP4EC40"/>
<organism evidence="1 2">
    <name type="scientific">Paenibacillus polymyxa</name>
    <name type="common">Bacillus polymyxa</name>
    <dbReference type="NCBI Taxonomy" id="1406"/>
    <lineage>
        <taxon>Bacteria</taxon>
        <taxon>Bacillati</taxon>
        <taxon>Bacillota</taxon>
        <taxon>Bacilli</taxon>
        <taxon>Bacillales</taxon>
        <taxon>Paenibacillaceae</taxon>
        <taxon>Paenibacillus</taxon>
    </lineage>
</organism>
<evidence type="ECO:0000313" key="2">
    <source>
        <dbReference type="Proteomes" id="UP001229409"/>
    </source>
</evidence>
<dbReference type="Proteomes" id="UP001229409">
    <property type="component" value="Unassembled WGS sequence"/>
</dbReference>
<dbReference type="RefSeq" id="WP_279836146.1">
    <property type="nucleotide sequence ID" value="NZ_JARVWT010000016.1"/>
</dbReference>
<gene>
    <name evidence="1" type="ORF">QDS18_25650</name>
</gene>
<comment type="caution">
    <text evidence="1">The sequence shown here is derived from an EMBL/GenBank/DDBJ whole genome shotgun (WGS) entry which is preliminary data.</text>
</comment>